<dbReference type="Pfam" id="PF06808">
    <property type="entry name" value="DctM"/>
    <property type="match status" value="1"/>
</dbReference>
<feature type="transmembrane region" description="Helical" evidence="7">
    <location>
        <begin position="59"/>
        <end position="78"/>
    </location>
</feature>
<sequence>MNEELIGILLFGVALISLFVGYYVGFTFAGVSVLVGVAFLGLDLFSFMPYRIMAIMENTTLMAIPMFIFMGIVLQKTGLAERLLESSAKLFGGISGGVAISTIVVGALLAASTGVVGASVVAMGVISLPVMLKNNYHQPTACGVICASGTLGQIIPPSIILIILGDVMGIAVGDLFKAAVLPGFMLVTAYALYILVLGKFKPDFCPPIVVDEPKSEIIKQALKDILPPLVLIVAVLGSIFSGVATPTESSAIGAVGAVLLSIAYKSFSIKSLQAVSKETVKVTSMIFAVLIGATAFSMVFSYSGSEYLVEEFFLDLPGDKWMFIIIAMVAILILGFFIDFIEIAFLVVPILTPVAIALDIDLIWFAILISMNLQTSFLTPPFGFSLFYLKGVAPSWLKTSTIYKGVMPFILIQIAVLCLVLAFPKYLIIF</sequence>
<gene>
    <name evidence="9" type="ORF">NLF92_11600</name>
</gene>
<feature type="transmembrane region" description="Helical" evidence="7">
    <location>
        <begin position="115"/>
        <end position="132"/>
    </location>
</feature>
<feature type="transmembrane region" description="Helical" evidence="7">
    <location>
        <begin position="90"/>
        <end position="109"/>
    </location>
</feature>
<evidence type="ECO:0000256" key="5">
    <source>
        <dbReference type="ARBA" id="ARBA00022989"/>
    </source>
</evidence>
<evidence type="ECO:0000256" key="6">
    <source>
        <dbReference type="ARBA" id="ARBA00023136"/>
    </source>
</evidence>
<evidence type="ECO:0000313" key="10">
    <source>
        <dbReference type="Proteomes" id="UP001165413"/>
    </source>
</evidence>
<evidence type="ECO:0000256" key="7">
    <source>
        <dbReference type="RuleBase" id="RU369079"/>
    </source>
</evidence>
<feature type="transmembrane region" description="Helical" evidence="7">
    <location>
        <begin position="321"/>
        <end position="351"/>
    </location>
</feature>
<comment type="subunit">
    <text evidence="7">The complex comprises the extracytoplasmic solute receptor protein and the two transmembrane proteins.</text>
</comment>
<feature type="transmembrane region" description="Helical" evidence="7">
    <location>
        <begin position="144"/>
        <end position="164"/>
    </location>
</feature>
<feature type="domain" description="TRAP C4-dicarboxylate transport system permease DctM subunit" evidence="8">
    <location>
        <begin position="12"/>
        <end position="425"/>
    </location>
</feature>
<dbReference type="InterPro" id="IPR010656">
    <property type="entry name" value="DctM"/>
</dbReference>
<dbReference type="PANTHER" id="PTHR33362:SF7">
    <property type="entry name" value="SLL1103 PROTEIN"/>
    <property type="match status" value="1"/>
</dbReference>
<comment type="caution">
    <text evidence="9">The sequence shown here is derived from an EMBL/GenBank/DDBJ whole genome shotgun (WGS) entry which is preliminary data.</text>
</comment>
<dbReference type="GO" id="GO:0022857">
    <property type="term" value="F:transmembrane transporter activity"/>
    <property type="evidence" value="ECO:0007669"/>
    <property type="project" value="UniProtKB-UniRule"/>
</dbReference>
<evidence type="ECO:0000313" key="9">
    <source>
        <dbReference type="EMBL" id="MCP3429587.1"/>
    </source>
</evidence>
<proteinExistence type="inferred from homology"/>
<evidence type="ECO:0000256" key="3">
    <source>
        <dbReference type="ARBA" id="ARBA00022519"/>
    </source>
</evidence>
<accession>A0AA41X4D3</accession>
<dbReference type="GO" id="GO:0005886">
    <property type="term" value="C:plasma membrane"/>
    <property type="evidence" value="ECO:0007669"/>
    <property type="project" value="UniProtKB-SubCell"/>
</dbReference>
<dbReference type="EMBL" id="JANATA010000025">
    <property type="protein sequence ID" value="MCP3429587.1"/>
    <property type="molecule type" value="Genomic_DNA"/>
</dbReference>
<dbReference type="PIRSF" id="PIRSF006066">
    <property type="entry name" value="HI0050"/>
    <property type="match status" value="1"/>
</dbReference>
<keyword evidence="3 7" id="KW-0997">Cell inner membrane</keyword>
<keyword evidence="4 7" id="KW-0812">Transmembrane</keyword>
<reference evidence="9" key="1">
    <citation type="submission" date="2022-07" db="EMBL/GenBank/DDBJ databases">
        <title>Characterization of the Novel Bacterium Alteromonas immobilis LMIT006 and Alteromonas gregis LMIT007.</title>
        <authorList>
            <person name="Lin X."/>
        </authorList>
    </citation>
    <scope>NUCLEOTIDE SEQUENCE</scope>
    <source>
        <strain evidence="9">LMIT007</strain>
    </source>
</reference>
<feature type="transmembrane region" description="Helical" evidence="7">
    <location>
        <begin position="409"/>
        <end position="428"/>
    </location>
</feature>
<evidence type="ECO:0000256" key="1">
    <source>
        <dbReference type="ARBA" id="ARBA00004429"/>
    </source>
</evidence>
<name>A0AA41X4D3_9ALTE</name>
<feature type="transmembrane region" description="Helical" evidence="7">
    <location>
        <begin position="225"/>
        <end position="244"/>
    </location>
</feature>
<dbReference type="NCBIfam" id="TIGR00786">
    <property type="entry name" value="dctM"/>
    <property type="match status" value="1"/>
</dbReference>
<keyword evidence="10" id="KW-1185">Reference proteome</keyword>
<keyword evidence="6 7" id="KW-0472">Membrane</keyword>
<protein>
    <recommendedName>
        <fullName evidence="7">TRAP transporter large permease protein</fullName>
    </recommendedName>
</protein>
<keyword evidence="5 7" id="KW-1133">Transmembrane helix</keyword>
<comment type="subcellular location">
    <subcellularLocation>
        <location evidence="1 7">Cell inner membrane</location>
        <topology evidence="1 7">Multi-pass membrane protein</topology>
    </subcellularLocation>
</comment>
<keyword evidence="7" id="KW-0813">Transport</keyword>
<feature type="transmembrane region" description="Helical" evidence="7">
    <location>
        <begin position="250"/>
        <end position="267"/>
    </location>
</feature>
<dbReference type="Proteomes" id="UP001165413">
    <property type="component" value="Unassembled WGS sequence"/>
</dbReference>
<feature type="transmembrane region" description="Helical" evidence="7">
    <location>
        <begin position="176"/>
        <end position="196"/>
    </location>
</feature>
<dbReference type="InterPro" id="IPR004681">
    <property type="entry name" value="TRAP_DctM"/>
</dbReference>
<organism evidence="9 10">
    <name type="scientific">Opacimonas viscosa</name>
    <dbReference type="NCBI Taxonomy" id="2961944"/>
    <lineage>
        <taxon>Bacteria</taxon>
        <taxon>Pseudomonadati</taxon>
        <taxon>Pseudomonadota</taxon>
        <taxon>Gammaproteobacteria</taxon>
        <taxon>Alteromonadales</taxon>
        <taxon>Alteromonadaceae</taxon>
        <taxon>Opacimonas</taxon>
    </lineage>
</organism>
<dbReference type="AlphaFoldDB" id="A0AA41X4D3"/>
<keyword evidence="2" id="KW-1003">Cell membrane</keyword>
<evidence type="ECO:0000256" key="4">
    <source>
        <dbReference type="ARBA" id="ARBA00022692"/>
    </source>
</evidence>
<dbReference type="RefSeq" id="WP_254102117.1">
    <property type="nucleotide sequence ID" value="NZ_JANATA010000025.1"/>
</dbReference>
<comment type="function">
    <text evidence="7">Part of the tripartite ATP-independent periplasmic (TRAP) transport system.</text>
</comment>
<dbReference type="PANTHER" id="PTHR33362">
    <property type="entry name" value="SIALIC ACID TRAP TRANSPORTER PERMEASE PROTEIN SIAT-RELATED"/>
    <property type="match status" value="1"/>
</dbReference>
<evidence type="ECO:0000256" key="2">
    <source>
        <dbReference type="ARBA" id="ARBA00022475"/>
    </source>
</evidence>
<comment type="similarity">
    <text evidence="7">Belongs to the TRAP transporter large permease family.</text>
</comment>
<feature type="transmembrane region" description="Helical" evidence="7">
    <location>
        <begin position="6"/>
        <end position="24"/>
    </location>
</feature>
<feature type="transmembrane region" description="Helical" evidence="7">
    <location>
        <begin position="279"/>
        <end position="301"/>
    </location>
</feature>
<evidence type="ECO:0000259" key="8">
    <source>
        <dbReference type="Pfam" id="PF06808"/>
    </source>
</evidence>